<accession>A0ACC0IZY9</accession>
<reference evidence="1 2" key="1">
    <citation type="journal article" date="2022" name="Plant J.">
        <title>Chromosome-level genome of Camellia lanceoleosa provides a valuable resource for understanding genome evolution and self-incompatibility.</title>
        <authorList>
            <person name="Gong W."/>
            <person name="Xiao S."/>
            <person name="Wang L."/>
            <person name="Liao Z."/>
            <person name="Chang Y."/>
            <person name="Mo W."/>
            <person name="Hu G."/>
            <person name="Li W."/>
            <person name="Zhao G."/>
            <person name="Zhu H."/>
            <person name="Hu X."/>
            <person name="Ji K."/>
            <person name="Xiang X."/>
            <person name="Song Q."/>
            <person name="Yuan D."/>
            <person name="Jin S."/>
            <person name="Zhang L."/>
        </authorList>
    </citation>
    <scope>NUCLEOTIDE SEQUENCE [LARGE SCALE GENOMIC DNA]</scope>
    <source>
        <strain evidence="1">SQ_2022a</strain>
    </source>
</reference>
<dbReference type="EMBL" id="CM045758">
    <property type="protein sequence ID" value="KAI8030240.1"/>
    <property type="molecule type" value="Genomic_DNA"/>
</dbReference>
<protein>
    <submittedName>
        <fullName evidence="1">Uncharacterized protein</fullName>
    </submittedName>
</protein>
<comment type="caution">
    <text evidence="1">The sequence shown here is derived from an EMBL/GenBank/DDBJ whole genome shotgun (WGS) entry which is preliminary data.</text>
</comment>
<evidence type="ECO:0000313" key="2">
    <source>
        <dbReference type="Proteomes" id="UP001060215"/>
    </source>
</evidence>
<sequence length="226" mass="26138">MARKVLTQKRHVGGLEAPRNSLELPVEASQSYCAVGDNIPYSYEVRNEWYEKSNPTEASMKNLINKEISKGSTTRRNAPSVVARLMGMDTLPLDTKSIAKQAEKRNEKPGTNFPNKEQNNKGSGGHVYRNSNSSRQIEFDSFQHSKDRDPNHRRVDMKLKRPKPREHPQEEELQKFKKEFEAWQATRFRECSKVAELRIPGQWLAQETLNKEKDCSLCRSKQNYSK</sequence>
<organism evidence="1 2">
    <name type="scientific">Camellia lanceoleosa</name>
    <dbReference type="NCBI Taxonomy" id="1840588"/>
    <lineage>
        <taxon>Eukaryota</taxon>
        <taxon>Viridiplantae</taxon>
        <taxon>Streptophyta</taxon>
        <taxon>Embryophyta</taxon>
        <taxon>Tracheophyta</taxon>
        <taxon>Spermatophyta</taxon>
        <taxon>Magnoliopsida</taxon>
        <taxon>eudicotyledons</taxon>
        <taxon>Gunneridae</taxon>
        <taxon>Pentapetalae</taxon>
        <taxon>asterids</taxon>
        <taxon>Ericales</taxon>
        <taxon>Theaceae</taxon>
        <taxon>Camellia</taxon>
    </lineage>
</organism>
<dbReference type="Proteomes" id="UP001060215">
    <property type="component" value="Chromosome 1"/>
</dbReference>
<keyword evidence="2" id="KW-1185">Reference proteome</keyword>
<gene>
    <name evidence="1" type="ORF">LOK49_LG01G02755</name>
</gene>
<proteinExistence type="predicted"/>
<name>A0ACC0IZY9_9ERIC</name>
<evidence type="ECO:0000313" key="1">
    <source>
        <dbReference type="EMBL" id="KAI8030240.1"/>
    </source>
</evidence>